<dbReference type="EMBL" id="LSSN01006093">
    <property type="protein sequence ID" value="OMJ07236.1"/>
    <property type="molecule type" value="Genomic_DNA"/>
</dbReference>
<proteinExistence type="predicted"/>
<keyword evidence="2" id="KW-1185">Reference proteome</keyword>
<name>A0A1R1WXX0_9FUNG</name>
<dbReference type="AlphaFoldDB" id="A0A1R1WXX0"/>
<evidence type="ECO:0000313" key="2">
    <source>
        <dbReference type="Proteomes" id="UP000187283"/>
    </source>
</evidence>
<reference evidence="1 2" key="1">
    <citation type="submission" date="2017-01" db="EMBL/GenBank/DDBJ databases">
        <authorList>
            <person name="Mah S.A."/>
            <person name="Swanson W.J."/>
            <person name="Moy G.W."/>
            <person name="Vacquier V.D."/>
        </authorList>
    </citation>
    <scope>NUCLEOTIDE SEQUENCE [LARGE SCALE GENOMIC DNA]</scope>
    <source>
        <strain evidence="1 2">GSMNP</strain>
    </source>
</reference>
<organism evidence="1 2">
    <name type="scientific">Smittium culicis</name>
    <dbReference type="NCBI Taxonomy" id="133412"/>
    <lineage>
        <taxon>Eukaryota</taxon>
        <taxon>Fungi</taxon>
        <taxon>Fungi incertae sedis</taxon>
        <taxon>Zoopagomycota</taxon>
        <taxon>Kickxellomycotina</taxon>
        <taxon>Harpellomycetes</taxon>
        <taxon>Harpellales</taxon>
        <taxon>Legeriomycetaceae</taxon>
        <taxon>Smittium</taxon>
    </lineage>
</organism>
<comment type="caution">
    <text evidence="1">The sequence shown here is derived from an EMBL/GenBank/DDBJ whole genome shotgun (WGS) entry which is preliminary data.</text>
</comment>
<dbReference type="Proteomes" id="UP000187283">
    <property type="component" value="Unassembled WGS sequence"/>
</dbReference>
<evidence type="ECO:0000313" key="1">
    <source>
        <dbReference type="EMBL" id="OMJ07236.1"/>
    </source>
</evidence>
<protein>
    <submittedName>
        <fullName evidence="1">Uncharacterized protein</fullName>
    </submittedName>
</protein>
<accession>A0A1R1WXX0</accession>
<sequence>MSILKRGWSNSCSSSKCELYGTESVAERDARIPGNVEVLLDLADNLDEFRRYRAVLVQLHARLLAIAQLQHNTVPLMLDHAADYAHGLAHIFAQ</sequence>
<gene>
    <name evidence="1" type="ORF">AYI70_g12325</name>
</gene>